<organism evidence="3 4">
    <name type="scientific">Gemmobacter caeni</name>
    <dbReference type="NCBI Taxonomy" id="589035"/>
    <lineage>
        <taxon>Bacteria</taxon>
        <taxon>Pseudomonadati</taxon>
        <taxon>Pseudomonadota</taxon>
        <taxon>Alphaproteobacteria</taxon>
        <taxon>Rhodobacterales</taxon>
        <taxon>Paracoccaceae</taxon>
        <taxon>Gemmobacter</taxon>
    </lineage>
</organism>
<gene>
    <name evidence="3" type="ORF">C8N34_103173</name>
</gene>
<keyword evidence="3" id="KW-0540">Nuclease</keyword>
<dbReference type="PROSITE" id="PS50830">
    <property type="entry name" value="TNASE_3"/>
    <property type="match status" value="1"/>
</dbReference>
<dbReference type="Proteomes" id="UP000244224">
    <property type="component" value="Unassembled WGS sequence"/>
</dbReference>
<evidence type="ECO:0000313" key="4">
    <source>
        <dbReference type="Proteomes" id="UP000244224"/>
    </source>
</evidence>
<feature type="domain" description="TNase-like" evidence="2">
    <location>
        <begin position="89"/>
        <end position="182"/>
    </location>
</feature>
<accession>A0A2T6B6F9</accession>
<dbReference type="Pfam" id="PF00565">
    <property type="entry name" value="SNase"/>
    <property type="match status" value="1"/>
</dbReference>
<dbReference type="InterPro" id="IPR016071">
    <property type="entry name" value="Staphylococal_nuclease_OB-fold"/>
</dbReference>
<keyword evidence="4" id="KW-1185">Reference proteome</keyword>
<evidence type="ECO:0000259" key="2">
    <source>
        <dbReference type="PROSITE" id="PS50830"/>
    </source>
</evidence>
<keyword evidence="3" id="KW-0378">Hydrolase</keyword>
<evidence type="ECO:0000313" key="3">
    <source>
        <dbReference type="EMBL" id="PTX51671.1"/>
    </source>
</evidence>
<evidence type="ECO:0000256" key="1">
    <source>
        <dbReference type="SAM" id="MobiDB-lite"/>
    </source>
</evidence>
<dbReference type="SUPFAM" id="SSF50199">
    <property type="entry name" value="Staphylococcal nuclease"/>
    <property type="match status" value="1"/>
</dbReference>
<sequence length="205" mass="22123">MAMRALPPGRTGGAALAPRRRVAHHRAKPLQSDPMRLNPELAAYIFVTLLVLWSAAHRYAPVAARSSEAQKPVTREAPGGLVGCKTGYVYDGDTVELICGNRRDRARLAGYDAPETHEPGCAAEATLGARATDRLRGLLRAATPAMTDLGTDKYGRRLIRLRLPGGEDIADRMIAEGLAVAYDDAQRIDWCARIAASGGAKWLRP</sequence>
<dbReference type="SMART" id="SM00318">
    <property type="entry name" value="SNc"/>
    <property type="match status" value="1"/>
</dbReference>
<reference evidence="3 4" key="1">
    <citation type="submission" date="2018-04" db="EMBL/GenBank/DDBJ databases">
        <title>Genomic Encyclopedia of Archaeal and Bacterial Type Strains, Phase II (KMG-II): from individual species to whole genera.</title>
        <authorList>
            <person name="Goeker M."/>
        </authorList>
    </citation>
    <scope>NUCLEOTIDE SEQUENCE [LARGE SCALE GENOMIC DNA]</scope>
    <source>
        <strain evidence="3 4">DSM 21823</strain>
    </source>
</reference>
<dbReference type="EMBL" id="QBKP01000003">
    <property type="protein sequence ID" value="PTX51671.1"/>
    <property type="molecule type" value="Genomic_DNA"/>
</dbReference>
<dbReference type="Gene3D" id="2.40.50.90">
    <property type="match status" value="1"/>
</dbReference>
<proteinExistence type="predicted"/>
<feature type="region of interest" description="Disordered" evidence="1">
    <location>
        <begin position="1"/>
        <end position="20"/>
    </location>
</feature>
<dbReference type="InterPro" id="IPR035437">
    <property type="entry name" value="SNase_OB-fold_sf"/>
</dbReference>
<keyword evidence="3" id="KW-0255">Endonuclease</keyword>
<dbReference type="GO" id="GO:0004519">
    <property type="term" value="F:endonuclease activity"/>
    <property type="evidence" value="ECO:0007669"/>
    <property type="project" value="UniProtKB-KW"/>
</dbReference>
<dbReference type="AlphaFoldDB" id="A0A2T6B6F9"/>
<name>A0A2T6B6F9_9RHOB</name>
<protein>
    <submittedName>
        <fullName evidence="3">Endonuclease YncB(Thermonuclease family)</fullName>
    </submittedName>
</protein>
<comment type="caution">
    <text evidence="3">The sequence shown here is derived from an EMBL/GenBank/DDBJ whole genome shotgun (WGS) entry which is preliminary data.</text>
</comment>